<dbReference type="Proteomes" id="UP000593994">
    <property type="component" value="Chromosome"/>
</dbReference>
<dbReference type="Gene3D" id="1.10.3210.10">
    <property type="entry name" value="Hypothetical protein af1432"/>
    <property type="match status" value="1"/>
</dbReference>
<dbReference type="PIRSF" id="PIRSF003180">
    <property type="entry name" value="DiGMPpdiest_YuxH"/>
    <property type="match status" value="1"/>
</dbReference>
<gene>
    <name evidence="2" type="ORF">HUE88_02370</name>
</gene>
<keyword evidence="3" id="KW-1185">Reference proteome</keyword>
<name>A0A7S7RNH9_9BACT</name>
<dbReference type="SUPFAM" id="SSF141868">
    <property type="entry name" value="EAL domain-like"/>
    <property type="match status" value="1"/>
</dbReference>
<dbReference type="Pfam" id="PF00563">
    <property type="entry name" value="EAL"/>
    <property type="match status" value="1"/>
</dbReference>
<dbReference type="EMBL" id="CP054492">
    <property type="protein sequence ID" value="QOY52556.1"/>
    <property type="molecule type" value="Genomic_DNA"/>
</dbReference>
<dbReference type="InterPro" id="IPR014408">
    <property type="entry name" value="dGMP_Pdiesterase_EAL/HD-GYP"/>
</dbReference>
<dbReference type="PROSITE" id="PS50883">
    <property type="entry name" value="EAL"/>
    <property type="match status" value="1"/>
</dbReference>
<evidence type="ECO:0000313" key="2">
    <source>
        <dbReference type="EMBL" id="QOY52556.1"/>
    </source>
</evidence>
<dbReference type="Gene3D" id="3.20.20.450">
    <property type="entry name" value="EAL domain"/>
    <property type="match status" value="1"/>
</dbReference>
<evidence type="ECO:0000259" key="1">
    <source>
        <dbReference type="PROSITE" id="PS50883"/>
    </source>
</evidence>
<dbReference type="InterPro" id="IPR001633">
    <property type="entry name" value="EAL_dom"/>
</dbReference>
<protein>
    <submittedName>
        <fullName evidence="2">EAL domain-containing protein</fullName>
    </submittedName>
</protein>
<proteinExistence type="predicted"/>
<dbReference type="KEGG" id="sbal:HUE88_02370"/>
<reference evidence="2 3" key="1">
    <citation type="submission" date="2020-05" db="EMBL/GenBank/DDBJ databases">
        <title>Sulfurimonas marisnigri, sp. nov., and Sulfurimonas baltica, sp. nov., manganese oxide reducing chemolithoautotrophs of the class Epsilonproteobacteria isolated from the pelagic redoxclines of the Black and Baltic Seas and emended description of the genus Sulfurimonas.</title>
        <authorList>
            <person name="Henkel J.V."/>
            <person name="Laudan C."/>
            <person name="Werner J."/>
            <person name="Neu T."/>
            <person name="Plewe S."/>
            <person name="Sproer C."/>
            <person name="Bunk B."/>
            <person name="Schulz-Vogt H.N."/>
        </authorList>
    </citation>
    <scope>NUCLEOTIDE SEQUENCE [LARGE SCALE GENOMIC DNA]</scope>
    <source>
        <strain evidence="2 3">GD2</strain>
    </source>
</reference>
<evidence type="ECO:0000313" key="3">
    <source>
        <dbReference type="Proteomes" id="UP000593994"/>
    </source>
</evidence>
<dbReference type="SUPFAM" id="SSF109604">
    <property type="entry name" value="HD-domain/PDEase-like"/>
    <property type="match status" value="1"/>
</dbReference>
<dbReference type="PANTHER" id="PTHR33525">
    <property type="match status" value="1"/>
</dbReference>
<sequence length="403" mass="46520">MNVINISKQKIFDNKNRLFAYELVFKDSEDQRTGLSTHVKGTAQLIMSSITSVELDKLLGQKTLAFINIDEETLLKGILDVLDKDRFILNILENIELTEKVIAKIIQYKKRGFILSIEHFDSSAEMIKKFNRLFNYIDIIKMDVELSEPENLQKVMSKFKGGRIKLLAQNIETKEDHKTYLDMGFDFFQGYYLDKPEVVEIIGSKEPAQFIILQLIKIIKENNETDKLEFFIKKQPDLSFKLIQFFNNSKSLSVKVESLIQVITLMGRSKLLRWLMVYLYAEVSKNPASKTLLELAIKRAERMEADANPRDKDKAYLAGMFSMLSSIFETDIKELMNHVKMDSDITSLVLEKKGIFAGSLMRAETAEKEYLKKIMIANFDKLDTTDLIYTLEYGGVEIDKSKL</sequence>
<dbReference type="RefSeq" id="WP_194370702.1">
    <property type="nucleotide sequence ID" value="NZ_CP054492.1"/>
</dbReference>
<dbReference type="PANTHER" id="PTHR33525:SF4">
    <property type="entry name" value="CYCLIC DI-GMP PHOSPHODIESTERASE CDGJ"/>
    <property type="match status" value="1"/>
</dbReference>
<dbReference type="InterPro" id="IPR052340">
    <property type="entry name" value="RNase_Y/CdgJ"/>
</dbReference>
<dbReference type="InterPro" id="IPR035919">
    <property type="entry name" value="EAL_sf"/>
</dbReference>
<dbReference type="AlphaFoldDB" id="A0A7S7RNH9"/>
<feature type="domain" description="EAL" evidence="1">
    <location>
        <begin position="1"/>
        <end position="210"/>
    </location>
</feature>
<accession>A0A7S7RNH9</accession>
<organism evidence="2 3">
    <name type="scientific">Candidatus Sulfurimonas baltica</name>
    <dbReference type="NCBI Taxonomy" id="2740404"/>
    <lineage>
        <taxon>Bacteria</taxon>
        <taxon>Pseudomonadati</taxon>
        <taxon>Campylobacterota</taxon>
        <taxon>Epsilonproteobacteria</taxon>
        <taxon>Campylobacterales</taxon>
        <taxon>Sulfurimonadaceae</taxon>
        <taxon>Sulfurimonas</taxon>
    </lineage>
</organism>